<protein>
    <recommendedName>
        <fullName evidence="1">FCH domain-containing protein</fullName>
    </recommendedName>
</protein>
<dbReference type="AlphaFoldDB" id="A0AAV4QKK6"/>
<accession>A0AAV4QKK6</accession>
<evidence type="ECO:0000313" key="2">
    <source>
        <dbReference type="EMBL" id="GIY09466.1"/>
    </source>
</evidence>
<dbReference type="InterPro" id="IPR001060">
    <property type="entry name" value="FCH_dom"/>
</dbReference>
<organism evidence="2 3">
    <name type="scientific">Caerostris darwini</name>
    <dbReference type="NCBI Taxonomy" id="1538125"/>
    <lineage>
        <taxon>Eukaryota</taxon>
        <taxon>Metazoa</taxon>
        <taxon>Ecdysozoa</taxon>
        <taxon>Arthropoda</taxon>
        <taxon>Chelicerata</taxon>
        <taxon>Arachnida</taxon>
        <taxon>Araneae</taxon>
        <taxon>Araneomorphae</taxon>
        <taxon>Entelegynae</taxon>
        <taxon>Araneoidea</taxon>
        <taxon>Araneidae</taxon>
        <taxon>Caerostris</taxon>
    </lineage>
</organism>
<proteinExistence type="predicted"/>
<evidence type="ECO:0000259" key="1">
    <source>
        <dbReference type="Pfam" id="PF00611"/>
    </source>
</evidence>
<gene>
    <name evidence="2" type="ORF">CDAR_27961</name>
</gene>
<keyword evidence="3" id="KW-1185">Reference proteome</keyword>
<feature type="domain" description="FCH" evidence="1">
    <location>
        <begin position="33"/>
        <end position="94"/>
    </location>
</feature>
<dbReference type="Proteomes" id="UP001054837">
    <property type="component" value="Unassembled WGS sequence"/>
</dbReference>
<dbReference type="Gene3D" id="1.20.1270.60">
    <property type="entry name" value="Arfaptin homology (AH) domain/BAR domain"/>
    <property type="match status" value="1"/>
</dbReference>
<dbReference type="SUPFAM" id="SSF103657">
    <property type="entry name" value="BAR/IMD domain-like"/>
    <property type="match status" value="1"/>
</dbReference>
<dbReference type="EMBL" id="BPLQ01004641">
    <property type="protein sequence ID" value="GIY09466.1"/>
    <property type="molecule type" value="Genomic_DNA"/>
</dbReference>
<dbReference type="Pfam" id="PF00611">
    <property type="entry name" value="FCH"/>
    <property type="match status" value="1"/>
</dbReference>
<sequence length="163" mass="19222">MDIYNLRKSAVPSKSSYTVGHFQIFRTPPIPNVADFTQQLSSIHEQHAEELQMLVETFRKRNAELRRERPPYQSTLFTSWEVLLQEIEVDSQVHGDIARSLGRQVGMMLLEKTFHRKIQSRKIFLHRESFETILSKAEELLNKVRSLCLYHFHRIIPIKNSTM</sequence>
<dbReference type="InterPro" id="IPR027267">
    <property type="entry name" value="AH/BAR_dom_sf"/>
</dbReference>
<reference evidence="2 3" key="1">
    <citation type="submission" date="2021-06" db="EMBL/GenBank/DDBJ databases">
        <title>Caerostris darwini draft genome.</title>
        <authorList>
            <person name="Kono N."/>
            <person name="Arakawa K."/>
        </authorList>
    </citation>
    <scope>NUCLEOTIDE SEQUENCE [LARGE SCALE GENOMIC DNA]</scope>
</reference>
<comment type="caution">
    <text evidence="2">The sequence shown here is derived from an EMBL/GenBank/DDBJ whole genome shotgun (WGS) entry which is preliminary data.</text>
</comment>
<evidence type="ECO:0000313" key="3">
    <source>
        <dbReference type="Proteomes" id="UP001054837"/>
    </source>
</evidence>
<name>A0AAV4QKK6_9ARAC</name>